<dbReference type="PANTHER" id="PTHR38788">
    <property type="entry name" value="CLR5 DOMAIN-CONTAINING PROTEIN"/>
    <property type="match status" value="1"/>
</dbReference>
<feature type="region of interest" description="Disordered" evidence="1">
    <location>
        <begin position="390"/>
        <end position="411"/>
    </location>
</feature>
<evidence type="ECO:0000256" key="2">
    <source>
        <dbReference type="SAM" id="Phobius"/>
    </source>
</evidence>
<dbReference type="RefSeq" id="XP_022511965.1">
    <property type="nucleotide sequence ID" value="XM_022655661.1"/>
</dbReference>
<keyword evidence="2" id="KW-0812">Transmembrane</keyword>
<organism evidence="4 5">
    <name type="scientific">Fonsecaea monophora</name>
    <dbReference type="NCBI Taxonomy" id="254056"/>
    <lineage>
        <taxon>Eukaryota</taxon>
        <taxon>Fungi</taxon>
        <taxon>Dikarya</taxon>
        <taxon>Ascomycota</taxon>
        <taxon>Pezizomycotina</taxon>
        <taxon>Eurotiomycetes</taxon>
        <taxon>Chaetothyriomycetidae</taxon>
        <taxon>Chaetothyriales</taxon>
        <taxon>Herpotrichiellaceae</taxon>
        <taxon>Fonsecaea</taxon>
    </lineage>
</organism>
<keyword evidence="5" id="KW-1185">Reference proteome</keyword>
<dbReference type="Pfam" id="PF14420">
    <property type="entry name" value="Clr5"/>
    <property type="match status" value="1"/>
</dbReference>
<evidence type="ECO:0000313" key="5">
    <source>
        <dbReference type="Proteomes" id="UP000077002"/>
    </source>
</evidence>
<dbReference type="EMBL" id="LVKK01000037">
    <property type="protein sequence ID" value="OAG40013.1"/>
    <property type="molecule type" value="Genomic_DNA"/>
</dbReference>
<feature type="domain" description="Clr5" evidence="3">
    <location>
        <begin position="89"/>
        <end position="141"/>
    </location>
</feature>
<keyword evidence="2" id="KW-0472">Membrane</keyword>
<dbReference type="InterPro" id="IPR025676">
    <property type="entry name" value="Clr5_dom"/>
</dbReference>
<dbReference type="PANTHER" id="PTHR38788:SF3">
    <property type="entry name" value="CLR5 DOMAIN-CONTAINING PROTEIN"/>
    <property type="match status" value="1"/>
</dbReference>
<gene>
    <name evidence="4" type="ORF">AYO21_05694</name>
</gene>
<keyword evidence="2" id="KW-1133">Transmembrane helix</keyword>
<evidence type="ECO:0000313" key="4">
    <source>
        <dbReference type="EMBL" id="OAG40013.1"/>
    </source>
</evidence>
<feature type="transmembrane region" description="Helical" evidence="2">
    <location>
        <begin position="25"/>
        <end position="46"/>
    </location>
</feature>
<dbReference type="GeneID" id="34600858"/>
<protein>
    <recommendedName>
        <fullName evidence="3">Clr5 domain-containing protein</fullName>
    </recommendedName>
</protein>
<feature type="compositionally biased region" description="Acidic residues" evidence="1">
    <location>
        <begin position="395"/>
        <end position="407"/>
    </location>
</feature>
<evidence type="ECO:0000259" key="3">
    <source>
        <dbReference type="Pfam" id="PF14420"/>
    </source>
</evidence>
<dbReference type="OrthoDB" id="4143513at2759"/>
<accession>A0A177F744</accession>
<comment type="caution">
    <text evidence="4">The sequence shown here is derived from an EMBL/GenBank/DDBJ whole genome shotgun (WGS) entry which is preliminary data.</text>
</comment>
<dbReference type="AlphaFoldDB" id="A0A177F744"/>
<evidence type="ECO:0000256" key="1">
    <source>
        <dbReference type="SAM" id="MobiDB-lite"/>
    </source>
</evidence>
<reference evidence="4 5" key="1">
    <citation type="submission" date="2016-03" db="EMBL/GenBank/DDBJ databases">
        <title>Draft genome sequence of the Fonsecaea monophora CBS 269.37.</title>
        <authorList>
            <person name="Bombassaro A."/>
            <person name="Vinicius W.A."/>
            <person name="De Hoog S."/>
            <person name="Sun J."/>
            <person name="Souza E.M."/>
            <person name="Raittz R.T."/>
            <person name="Costa F."/>
            <person name="Leao A.C."/>
            <person name="Tadra-Sfeir M.Z."/>
            <person name="Baura V."/>
            <person name="Balsanelli E."/>
            <person name="Pedrosa F.O."/>
            <person name="Moreno L.F."/>
            <person name="Steffens M.B."/>
            <person name="Xi L."/>
            <person name="Bocca A.L."/>
            <person name="Felipe M.S."/>
            <person name="Teixeira M."/>
            <person name="Telles Filho F.Q."/>
            <person name="Azevedo C.M."/>
            <person name="Gomes R."/>
            <person name="Vicente V.A."/>
        </authorList>
    </citation>
    <scope>NUCLEOTIDE SEQUENCE [LARGE SCALE GENOMIC DNA]</scope>
    <source>
        <strain evidence="4 5">CBS 269.37</strain>
    </source>
</reference>
<sequence>MVAFRKGFDPVTTKLVASLKDKDSVVVVVVVVVVVRKLLLAIFCLAPRTDVLPRLRAHIPGNFHLISQTVMDQDFSLQFSDYRSDLPLAEKWNRLKPAIARLYVEENRKAEEVQEIIRRQCGFDLRIHQLKYQIRKWKLKKNIPTPAKTKMFEMKESRASRGKETVFEYHGKAVDNKKLARLAKNMVHKTPGARKEMTKLDITPGIFIVWNMPYGALRYSQAGPINHISPNVVASTLAGNSDIVARTPGLYGAQSPAADSPSGLSRALRTKTALERAYLFVEGKHNELLRSMERSERMTMATWLYHFWLFAYKTAKYWGRGPRNWTADLLELDKYMESLSISTVGTPDGPGASSDVEQRHVPASQWLSDGITPSILCNWGVHVPGMSYERAPHDFEDDDSDDDEDHSDNEWRGWPQAWKRDSFVKKLHTALSQNLFSNIDADDLPIALSRLLTNSSGTRDQFLEEGLAFSIIGRNVDLIFSLARTIRPREVDVEGLYPFHLATTYLCGSNPCCNAFARLLYHHDMYPIRAMYINDRGHTVLDNLMIVIVKAHTSCVPGDVDEKMKSQRRFAGEEVDVCGRWDADSDEIRALLAKRLSRIPFDWKHKFCHTSTQVVCHCISLMFGAPWKPDINHPSGLFKKQCQHCTIRLTLLPLHTLVMVAFLLAERGCEEEDLFGIIACLICLLSRGANPLLSSRLSAPVLYGTDQDVCCTHETLTPLQLVERLPQQCLQRWTPAIRTGWIILSHVLRLSERAWRPSTAQATTSPTLDFSRFISYPDDEYDRYAGDSIDVDPTGDAMDIDHDTVSDDVVDEDIHHCYECGNTNHFRGSHQLRDLWAAIQAELLTYRRLRDGHRWVSPNFNMDEVLRSLERGRPVQVGLIERKLLRDYCDCGNFLLPKTMTARVSTWFVPNIFRTWKNGSARHSCGVRRRGGIRRRPQTKRTATTTTQTILTRKRVTTRISEVSWLVVVVFTSLESFFALADICYQKEEL</sequence>
<proteinExistence type="predicted"/>
<name>A0A177F744_9EURO</name>
<dbReference type="Proteomes" id="UP000077002">
    <property type="component" value="Unassembled WGS sequence"/>
</dbReference>